<organism evidence="1">
    <name type="scientific">mine drainage metagenome</name>
    <dbReference type="NCBI Taxonomy" id="410659"/>
    <lineage>
        <taxon>unclassified sequences</taxon>
        <taxon>metagenomes</taxon>
        <taxon>ecological metagenomes</taxon>
    </lineage>
</organism>
<dbReference type="InterPro" id="IPR036278">
    <property type="entry name" value="Sialidase_sf"/>
</dbReference>
<sequence>MKILSFFVFLVSVFCVASVAAHEEYGHGGAKVSQEKIWRDVLAKGQTLAVSVAFDTHGRLWRASVKNYHVWVDYSDDLGKTFSPPALVNPQAEAIGADGENRPRIAIGKLGEVYVSWTKLWDKPFAGDVRFSRSLNGGKIFSTPLTVNDNHDVIGHRFVAMVVSPDGKIYLVWVDKRDAESAKKKGKKYDGSSLYYAISDNFGASFSANMKLVDHSCDCCRIALVVPPEGAPTAFWRHDFDGSIRDHALARLDGKNEIRRVSHDEWKIDACPHHGPALSIASDNVYHLVWFDNAPKAHGLFYAQSRDKGQTFSAQLHFGDDAKQAGHPDVLSLGQKIFLVWKEFDGETSSVWLMYSRDGGALWALPNRVAVTHDTSDYPLLVTHNGKVWLSWNVRQEGYRFIALEDAP</sequence>
<dbReference type="Gene3D" id="2.120.10.10">
    <property type="match status" value="1"/>
</dbReference>
<reference evidence="1" key="1">
    <citation type="submission" date="2009-10" db="EMBL/GenBank/DDBJ databases">
        <title>Diversity of trophic interactions inside an arsenic-rich microbial ecosystem.</title>
        <authorList>
            <person name="Bertin P.N."/>
            <person name="Heinrich-Salmeron A."/>
            <person name="Pelletier E."/>
            <person name="Goulhen-Chollet F."/>
            <person name="Arsene-Ploetze F."/>
            <person name="Gallien S."/>
            <person name="Calteau A."/>
            <person name="Vallenet D."/>
            <person name="Casiot C."/>
            <person name="Chane-Woon-Ming B."/>
            <person name="Giloteaux L."/>
            <person name="Barakat M."/>
            <person name="Bonnefoy V."/>
            <person name="Bruneel O."/>
            <person name="Chandler M."/>
            <person name="Cleiss J."/>
            <person name="Duran R."/>
            <person name="Elbaz-Poulichet F."/>
            <person name="Fonknechten N."/>
            <person name="Lauga B."/>
            <person name="Mornico D."/>
            <person name="Ortet P."/>
            <person name="Schaeffer C."/>
            <person name="Siguier P."/>
            <person name="Alexander Thil Smith A."/>
            <person name="Van Dorsselaer A."/>
            <person name="Weissenbach J."/>
            <person name="Medigue C."/>
            <person name="Le Paslier D."/>
        </authorList>
    </citation>
    <scope>NUCLEOTIDE SEQUENCE</scope>
</reference>
<protein>
    <submittedName>
        <fullName evidence="1">Putative signal peptide protein</fullName>
    </submittedName>
</protein>
<name>E6QVG7_9ZZZZ</name>
<dbReference type="CDD" id="cd15482">
    <property type="entry name" value="Sialidase_non-viral"/>
    <property type="match status" value="1"/>
</dbReference>
<evidence type="ECO:0000313" key="1">
    <source>
        <dbReference type="EMBL" id="CBI11240.1"/>
    </source>
</evidence>
<dbReference type="EMBL" id="CABR01000129">
    <property type="protein sequence ID" value="CBI11240.1"/>
    <property type="molecule type" value="Genomic_DNA"/>
</dbReference>
<proteinExistence type="predicted"/>
<dbReference type="AlphaFoldDB" id="E6QVG7"/>
<gene>
    <name evidence="1" type="ORF">CARN7_2054</name>
</gene>
<dbReference type="SUPFAM" id="SSF50939">
    <property type="entry name" value="Sialidases"/>
    <property type="match status" value="1"/>
</dbReference>
<comment type="caution">
    <text evidence="1">The sequence shown here is derived from an EMBL/GenBank/DDBJ whole genome shotgun (WGS) entry which is preliminary data.</text>
</comment>
<accession>E6QVG7</accession>